<dbReference type="EMBL" id="CP002629">
    <property type="protein sequence ID" value="AEB10229.1"/>
    <property type="molecule type" value="Genomic_DNA"/>
</dbReference>
<evidence type="ECO:0000256" key="6">
    <source>
        <dbReference type="SAM" id="Phobius"/>
    </source>
</evidence>
<feature type="transmembrane region" description="Helical" evidence="6">
    <location>
        <begin position="65"/>
        <end position="90"/>
    </location>
</feature>
<dbReference type="HOGENOM" id="CLU_1183484_0_0_7"/>
<evidence type="ECO:0000256" key="5">
    <source>
        <dbReference type="SAM" id="MobiDB-lite"/>
    </source>
</evidence>
<keyword evidence="4 6" id="KW-0472">Membrane</keyword>
<reference evidence="9" key="2">
    <citation type="submission" date="2011-03" db="EMBL/GenBank/DDBJ databases">
        <title>The complete genome of Desulfobacca acetoxidans DSM 11109.</title>
        <authorList>
            <consortium name="US DOE Joint Genome Institute (JGI-PGF)"/>
            <person name="Lucas S."/>
            <person name="Copeland A."/>
            <person name="Lapidus A."/>
            <person name="Bruce D."/>
            <person name="Goodwin L."/>
            <person name="Pitluck S."/>
            <person name="Peters L."/>
            <person name="Kyrpides N."/>
            <person name="Mavromatis K."/>
            <person name="Ivanova N."/>
            <person name="Ovchinnikova G."/>
            <person name="Teshima H."/>
            <person name="Detter J.C."/>
            <person name="Han C."/>
            <person name="Land M."/>
            <person name="Hauser L."/>
            <person name="Markowitz V."/>
            <person name="Cheng J.-F."/>
            <person name="Hugenholtz P."/>
            <person name="Woyke T."/>
            <person name="Wu D."/>
            <person name="Spring S."/>
            <person name="Schueler E."/>
            <person name="Brambilla E."/>
            <person name="Klenk H.-P."/>
            <person name="Eisen J.A."/>
        </authorList>
    </citation>
    <scope>NUCLEOTIDE SEQUENCE [LARGE SCALE GENOMIC DNA]</scope>
    <source>
        <strain evidence="9">ATCC 700848 / DSM 11109 / ASRB2</strain>
    </source>
</reference>
<protein>
    <recommendedName>
        <fullName evidence="7">Yip1 domain-containing protein</fullName>
    </recommendedName>
</protein>
<dbReference type="Proteomes" id="UP000000483">
    <property type="component" value="Chromosome"/>
</dbReference>
<dbReference type="KEGG" id="dao:Desac_2408"/>
<evidence type="ECO:0000259" key="7">
    <source>
        <dbReference type="Pfam" id="PF04893"/>
    </source>
</evidence>
<evidence type="ECO:0000256" key="3">
    <source>
        <dbReference type="ARBA" id="ARBA00022989"/>
    </source>
</evidence>
<accession>F2NFW0</accession>
<keyword evidence="2 6" id="KW-0812">Transmembrane</keyword>
<feature type="domain" description="Yip1" evidence="7">
    <location>
        <begin position="43"/>
        <end position="216"/>
    </location>
</feature>
<evidence type="ECO:0000313" key="9">
    <source>
        <dbReference type="Proteomes" id="UP000000483"/>
    </source>
</evidence>
<proteinExistence type="predicted"/>
<evidence type="ECO:0000256" key="1">
    <source>
        <dbReference type="ARBA" id="ARBA00004141"/>
    </source>
</evidence>
<evidence type="ECO:0000256" key="2">
    <source>
        <dbReference type="ARBA" id="ARBA00022692"/>
    </source>
</evidence>
<dbReference type="OrthoDB" id="5469864at2"/>
<dbReference type="AlphaFoldDB" id="F2NFW0"/>
<dbReference type="GO" id="GO:0016020">
    <property type="term" value="C:membrane"/>
    <property type="evidence" value="ECO:0007669"/>
    <property type="project" value="UniProtKB-SubCell"/>
</dbReference>
<feature type="transmembrane region" description="Helical" evidence="6">
    <location>
        <begin position="199"/>
        <end position="225"/>
    </location>
</feature>
<keyword evidence="3 6" id="KW-1133">Transmembrane helix</keyword>
<dbReference type="STRING" id="880072.Desac_2408"/>
<dbReference type="RefSeq" id="WP_013707338.1">
    <property type="nucleotide sequence ID" value="NC_015388.1"/>
</dbReference>
<reference evidence="8 9" key="1">
    <citation type="journal article" date="2011" name="Stand. Genomic Sci.">
        <title>Complete genome sequence of the acetate-degrading sulfate reducer Desulfobacca acetoxidans type strain (ASRB2).</title>
        <authorList>
            <person name="Goker M."/>
            <person name="Teshima H."/>
            <person name="Lapidus A."/>
            <person name="Nolan M."/>
            <person name="Lucas S."/>
            <person name="Hammon N."/>
            <person name="Deshpande S."/>
            <person name="Cheng J.F."/>
            <person name="Tapia R."/>
            <person name="Han C."/>
            <person name="Goodwin L."/>
            <person name="Pitluck S."/>
            <person name="Huntemann M."/>
            <person name="Liolios K."/>
            <person name="Ivanova N."/>
            <person name="Pagani I."/>
            <person name="Mavromatis K."/>
            <person name="Ovchinikova G."/>
            <person name="Pati A."/>
            <person name="Chen A."/>
            <person name="Palaniappan K."/>
            <person name="Land M."/>
            <person name="Hauser L."/>
            <person name="Brambilla E.M."/>
            <person name="Rohde M."/>
            <person name="Spring S."/>
            <person name="Detter J.C."/>
            <person name="Woyke T."/>
            <person name="Bristow J."/>
            <person name="Eisen J.A."/>
            <person name="Markowitz V."/>
            <person name="Hugenholtz P."/>
            <person name="Kyrpides N.C."/>
            <person name="Klenk H.P."/>
        </authorList>
    </citation>
    <scope>NUCLEOTIDE SEQUENCE [LARGE SCALE GENOMIC DNA]</scope>
    <source>
        <strain evidence="9">ATCC 700848 / DSM 11109 / ASRB2</strain>
    </source>
</reference>
<organism evidence="8 9">
    <name type="scientific">Desulfobacca acetoxidans (strain ATCC 700848 / DSM 11109 / ASRB2)</name>
    <dbReference type="NCBI Taxonomy" id="880072"/>
    <lineage>
        <taxon>Bacteria</taxon>
        <taxon>Pseudomonadati</taxon>
        <taxon>Thermodesulfobacteriota</taxon>
        <taxon>Desulfobaccia</taxon>
        <taxon>Desulfobaccales</taxon>
        <taxon>Desulfobaccaceae</taxon>
        <taxon>Desulfobacca</taxon>
    </lineage>
</organism>
<dbReference type="Pfam" id="PF04893">
    <property type="entry name" value="Yip1"/>
    <property type="match status" value="1"/>
</dbReference>
<comment type="subcellular location">
    <subcellularLocation>
        <location evidence="1">Membrane</location>
        <topology evidence="1">Multi-pass membrane protein</topology>
    </subcellularLocation>
</comment>
<feature type="region of interest" description="Disordered" evidence="5">
    <location>
        <begin position="1"/>
        <end position="24"/>
    </location>
</feature>
<sequence>MSLPPIDWTDATAEEALPQEKPLPPWEDPSLSILPALCSTLTGILRRPRSFFQTLPTTGGLGEPLGFALVVGTLGLLSSLIWQALLEGGLSESASGMLLTQTLRFLNTPKLIVGLFLLAPLLVAAGQFFLSICLTWAVRLTGPSETTFEAVFRVAAYAEAPMLACLIPLVGSLAAAVWGFWVLVIGLGQTFNLTVPKAIFALILSAVFQAMLLLFLLLLGGLFIFRGLSNFLFS</sequence>
<name>F2NFW0_DESAR</name>
<dbReference type="InterPro" id="IPR006977">
    <property type="entry name" value="Yip1_dom"/>
</dbReference>
<feature type="transmembrane region" description="Helical" evidence="6">
    <location>
        <begin position="111"/>
        <end position="140"/>
    </location>
</feature>
<keyword evidence="9" id="KW-1185">Reference proteome</keyword>
<gene>
    <name evidence="8" type="ordered locus">Desac_2408</name>
</gene>
<evidence type="ECO:0000313" key="8">
    <source>
        <dbReference type="EMBL" id="AEB10229.1"/>
    </source>
</evidence>
<evidence type="ECO:0000256" key="4">
    <source>
        <dbReference type="ARBA" id="ARBA00023136"/>
    </source>
</evidence>
<dbReference type="eggNOG" id="COG2881">
    <property type="taxonomic scope" value="Bacteria"/>
</dbReference>
<feature type="transmembrane region" description="Helical" evidence="6">
    <location>
        <begin position="160"/>
        <end position="187"/>
    </location>
</feature>